<sequence length="135" mass="14674">MVLANTLGTKLRQTRKAFNASSADVIRERMTRIIDDGHPYGTLTAVLYRELSLTSLGVVGIDSGDHPDNDIWLDLVSWGEEQGLVITLRQSPKAIDGVCEVVAIPQRNQNITMDRGFSLAAGSGRHEASHKGMAT</sequence>
<dbReference type="AlphaFoldDB" id="A0A149QS36"/>
<evidence type="ECO:0000313" key="1">
    <source>
        <dbReference type="EMBL" id="KXU99993.1"/>
    </source>
</evidence>
<organism evidence="1 2">
    <name type="scientific">Gluconobacter potus</name>
    <dbReference type="NCBI Taxonomy" id="2724927"/>
    <lineage>
        <taxon>Bacteria</taxon>
        <taxon>Pseudomonadati</taxon>
        <taxon>Pseudomonadota</taxon>
        <taxon>Alphaproteobacteria</taxon>
        <taxon>Acetobacterales</taxon>
        <taxon>Acetobacteraceae</taxon>
        <taxon>Gluconobacter</taxon>
    </lineage>
</organism>
<comment type="caution">
    <text evidence="1">The sequence shown here is derived from an EMBL/GenBank/DDBJ whole genome shotgun (WGS) entry which is preliminary data.</text>
</comment>
<evidence type="ECO:0000313" key="2">
    <source>
        <dbReference type="Proteomes" id="UP000075573"/>
    </source>
</evidence>
<dbReference type="PATRIC" id="fig|442.7.peg.3265"/>
<reference evidence="1 2" key="1">
    <citation type="submission" date="2015-06" db="EMBL/GenBank/DDBJ databases">
        <title>Improved classification and identification of acetic acid bacteria using matrix-assisted laser desorption/ionization time-of-flight mass spectrometry; Gluconobacter nephelii and Gluconobacter uchimurae are later heterotypic synonyms of Gluconobacter japonicus and Gluconobacter oxydans, respectively.</title>
        <authorList>
            <person name="Li L."/>
            <person name="Cleenwerck I."/>
            <person name="De Vuyst L."/>
            <person name="Vandamme P."/>
        </authorList>
    </citation>
    <scope>NUCLEOTIDE SEQUENCE [LARGE SCALE GENOMIC DNA]</scope>
    <source>
        <strain evidence="1 2">LMG 1764</strain>
    </source>
</reference>
<dbReference type="Proteomes" id="UP000075573">
    <property type="component" value="Unassembled WGS sequence"/>
</dbReference>
<name>A0A149QS36_9PROT</name>
<proteinExistence type="predicted"/>
<gene>
    <name evidence="1" type="ORF">AD929_12245</name>
</gene>
<protein>
    <submittedName>
        <fullName evidence="1">Uncharacterized protein</fullName>
    </submittedName>
</protein>
<dbReference type="EMBL" id="LHZB01000118">
    <property type="protein sequence ID" value="KXU99993.1"/>
    <property type="molecule type" value="Genomic_DNA"/>
</dbReference>
<accession>A0A149QS36</accession>